<keyword evidence="2" id="KW-0238">DNA-binding</keyword>
<sequence length="322" mass="37498">MNKYDDASWGSMAKKYNLRQTPYGPGTGHYFPPHWSNGWIVEVSPAPGLYVSSAWFTPNQTIFHKIDIKEPCLWLFCIDCGDIIYSQQGKAATTFSPICHKLINPQKAFQFTFPKNVHTCFTSILIYQDFLEPFLQARDNAPKISIEDWKSWETEHLNTPGTMLIFEQIRWAIRNGDMPPFAFEGMVIHLLGSIARNYPVIPDRRNNRRNYVTWENEKKMYAVKQKLDENILDVPSMSELTKIADMSESKLRLSFKNTYHIPLYDYIRREKMKRAMQLLSSDHLSIHHIAELCGYKNPSKFTAAFQEIHGITPSQFRKTFNL</sequence>
<evidence type="ECO:0000259" key="4">
    <source>
        <dbReference type="PROSITE" id="PS01124"/>
    </source>
</evidence>
<reference evidence="5 6" key="1">
    <citation type="submission" date="2018-02" db="EMBL/GenBank/DDBJ databases">
        <title>Genomic Encyclopedia of Archaeal and Bacterial Type Strains, Phase II (KMG-II): from individual species to whole genera.</title>
        <authorList>
            <person name="Goeker M."/>
        </authorList>
    </citation>
    <scope>NUCLEOTIDE SEQUENCE [LARGE SCALE GENOMIC DNA]</scope>
    <source>
        <strain evidence="5 6">DSM 3808</strain>
    </source>
</reference>
<protein>
    <submittedName>
        <fullName evidence="5">AraC family transcriptional regulator</fullName>
    </submittedName>
</protein>
<dbReference type="InterPro" id="IPR020449">
    <property type="entry name" value="Tscrpt_reg_AraC-type_HTH"/>
</dbReference>
<organism evidence="5 6">
    <name type="scientific">Lacrimispora xylanisolvens</name>
    <dbReference type="NCBI Taxonomy" id="384636"/>
    <lineage>
        <taxon>Bacteria</taxon>
        <taxon>Bacillati</taxon>
        <taxon>Bacillota</taxon>
        <taxon>Clostridia</taxon>
        <taxon>Lachnospirales</taxon>
        <taxon>Lachnospiraceae</taxon>
        <taxon>Lacrimispora</taxon>
    </lineage>
</organism>
<evidence type="ECO:0000313" key="6">
    <source>
        <dbReference type="Proteomes" id="UP000237749"/>
    </source>
</evidence>
<feature type="domain" description="HTH araC/xylS-type" evidence="4">
    <location>
        <begin position="221"/>
        <end position="319"/>
    </location>
</feature>
<accession>A0A2S6HSD5</accession>
<keyword evidence="3" id="KW-0804">Transcription</keyword>
<dbReference type="PANTHER" id="PTHR47893:SF1">
    <property type="entry name" value="REGULATORY PROTEIN PCHR"/>
    <property type="match status" value="1"/>
</dbReference>
<dbReference type="GO" id="GO:0003700">
    <property type="term" value="F:DNA-binding transcription factor activity"/>
    <property type="evidence" value="ECO:0007669"/>
    <property type="project" value="InterPro"/>
</dbReference>
<keyword evidence="1" id="KW-0805">Transcription regulation</keyword>
<proteinExistence type="predicted"/>
<name>A0A2S6HSD5_9FIRM</name>
<dbReference type="Proteomes" id="UP000237749">
    <property type="component" value="Unassembled WGS sequence"/>
</dbReference>
<dbReference type="PANTHER" id="PTHR47893">
    <property type="entry name" value="REGULATORY PROTEIN PCHR"/>
    <property type="match status" value="1"/>
</dbReference>
<dbReference type="AlphaFoldDB" id="A0A2S6HSD5"/>
<dbReference type="InterPro" id="IPR053142">
    <property type="entry name" value="PchR_regulatory_protein"/>
</dbReference>
<evidence type="ECO:0000256" key="1">
    <source>
        <dbReference type="ARBA" id="ARBA00023015"/>
    </source>
</evidence>
<evidence type="ECO:0000256" key="3">
    <source>
        <dbReference type="ARBA" id="ARBA00023163"/>
    </source>
</evidence>
<evidence type="ECO:0000256" key="2">
    <source>
        <dbReference type="ARBA" id="ARBA00023125"/>
    </source>
</evidence>
<dbReference type="RefSeq" id="WP_104437191.1">
    <property type="nucleotide sequence ID" value="NZ_PTJA01000006.1"/>
</dbReference>
<dbReference type="Pfam" id="PF12833">
    <property type="entry name" value="HTH_18"/>
    <property type="match status" value="1"/>
</dbReference>
<dbReference type="SMART" id="SM00342">
    <property type="entry name" value="HTH_ARAC"/>
    <property type="match status" value="1"/>
</dbReference>
<dbReference type="PRINTS" id="PR00032">
    <property type="entry name" value="HTHARAC"/>
</dbReference>
<dbReference type="Gene3D" id="1.10.10.60">
    <property type="entry name" value="Homeodomain-like"/>
    <property type="match status" value="1"/>
</dbReference>
<dbReference type="PROSITE" id="PS01124">
    <property type="entry name" value="HTH_ARAC_FAMILY_2"/>
    <property type="match status" value="1"/>
</dbReference>
<dbReference type="InterPro" id="IPR009057">
    <property type="entry name" value="Homeodomain-like_sf"/>
</dbReference>
<keyword evidence="6" id="KW-1185">Reference proteome</keyword>
<gene>
    <name evidence="5" type="ORF">BXY41_10681</name>
</gene>
<comment type="caution">
    <text evidence="5">The sequence shown here is derived from an EMBL/GenBank/DDBJ whole genome shotgun (WGS) entry which is preliminary data.</text>
</comment>
<dbReference type="SUPFAM" id="SSF46689">
    <property type="entry name" value="Homeodomain-like"/>
    <property type="match status" value="1"/>
</dbReference>
<evidence type="ECO:0000313" key="5">
    <source>
        <dbReference type="EMBL" id="PPK80491.1"/>
    </source>
</evidence>
<dbReference type="EMBL" id="PTJA01000006">
    <property type="protein sequence ID" value="PPK80491.1"/>
    <property type="molecule type" value="Genomic_DNA"/>
</dbReference>
<dbReference type="GO" id="GO:0043565">
    <property type="term" value="F:sequence-specific DNA binding"/>
    <property type="evidence" value="ECO:0007669"/>
    <property type="project" value="InterPro"/>
</dbReference>
<dbReference type="OrthoDB" id="1156172at2"/>
<dbReference type="InterPro" id="IPR018060">
    <property type="entry name" value="HTH_AraC"/>
</dbReference>